<gene>
    <name evidence="2" type="ORF">GCM10023153_18470</name>
</gene>
<comment type="caution">
    <text evidence="2">The sequence shown here is derived from an EMBL/GenBank/DDBJ whole genome shotgun (WGS) entry which is preliminary data.</text>
</comment>
<organism evidence="2 3">
    <name type="scientific">Ornithinibacter aureus</name>
    <dbReference type="NCBI Taxonomy" id="622664"/>
    <lineage>
        <taxon>Bacteria</taxon>
        <taxon>Bacillati</taxon>
        <taxon>Actinomycetota</taxon>
        <taxon>Actinomycetes</taxon>
        <taxon>Micrococcales</taxon>
        <taxon>Intrasporangiaceae</taxon>
        <taxon>Ornithinibacter</taxon>
    </lineage>
</organism>
<evidence type="ECO:0000313" key="2">
    <source>
        <dbReference type="EMBL" id="GAA4395963.1"/>
    </source>
</evidence>
<accession>A0ABP8JTU1</accession>
<dbReference type="PROSITE" id="PS51257">
    <property type="entry name" value="PROKAR_LIPOPROTEIN"/>
    <property type="match status" value="1"/>
</dbReference>
<sequence>MTRRTTSAIAAATMVSALLLTGCGTQDALVGLRPAPAEKSVSAPLGDEGAADIAARVLAQAEAPVEGDAKKAAAARAAFLAGDALTVANAKAARAGAPAATPDLAVAPKPTIVAQSQGRAWPRAIVASTLDEATNTQMLHVLVSEKPDQPFKIASSVPMFAGASLPAVAPENAGSPMVKVTDGEGLPATPEALVTAYAAALAFPKPKATKAVSVDNPFANSLKTTAAAQAKALGKLGTLTQVHTPELKNAVSFRLADGGVVTFGLMKRTDTLAVTKAAKELVLPAEYAKLTGKKKVTKSLTLNNLETFVMVIPPTGQASVIGGAELLVSGKGL</sequence>
<protein>
    <recommendedName>
        <fullName evidence="1">DUF8094 domain-containing protein</fullName>
    </recommendedName>
</protein>
<dbReference type="Pfam" id="PF26366">
    <property type="entry name" value="DUF8094"/>
    <property type="match status" value="1"/>
</dbReference>
<evidence type="ECO:0000259" key="1">
    <source>
        <dbReference type="Pfam" id="PF26366"/>
    </source>
</evidence>
<name>A0ABP8JTU1_9MICO</name>
<proteinExistence type="predicted"/>
<feature type="domain" description="DUF8094" evidence="1">
    <location>
        <begin position="120"/>
        <end position="325"/>
    </location>
</feature>
<dbReference type="RefSeq" id="WP_159900378.1">
    <property type="nucleotide sequence ID" value="NZ_BAABFX010000026.1"/>
</dbReference>
<evidence type="ECO:0000313" key="3">
    <source>
        <dbReference type="Proteomes" id="UP001500390"/>
    </source>
</evidence>
<dbReference type="Proteomes" id="UP001500390">
    <property type="component" value="Unassembled WGS sequence"/>
</dbReference>
<reference evidence="3" key="1">
    <citation type="journal article" date="2019" name="Int. J. Syst. Evol. Microbiol.">
        <title>The Global Catalogue of Microorganisms (GCM) 10K type strain sequencing project: providing services to taxonomists for standard genome sequencing and annotation.</title>
        <authorList>
            <consortium name="The Broad Institute Genomics Platform"/>
            <consortium name="The Broad Institute Genome Sequencing Center for Infectious Disease"/>
            <person name="Wu L."/>
            <person name="Ma J."/>
        </authorList>
    </citation>
    <scope>NUCLEOTIDE SEQUENCE [LARGE SCALE GENOMIC DNA]</scope>
    <source>
        <strain evidence="3">JCM 17738</strain>
    </source>
</reference>
<keyword evidence="3" id="KW-1185">Reference proteome</keyword>
<dbReference type="EMBL" id="BAABFX010000026">
    <property type="protein sequence ID" value="GAA4395963.1"/>
    <property type="molecule type" value="Genomic_DNA"/>
</dbReference>
<dbReference type="InterPro" id="IPR058407">
    <property type="entry name" value="DUF8094"/>
</dbReference>